<evidence type="ECO:0000256" key="4">
    <source>
        <dbReference type="ARBA" id="ARBA00022840"/>
    </source>
</evidence>
<evidence type="ECO:0000259" key="8">
    <source>
        <dbReference type="PROSITE" id="PS50893"/>
    </source>
</evidence>
<dbReference type="SUPFAM" id="SSF52540">
    <property type="entry name" value="P-loop containing nucleoside triphosphate hydrolases"/>
    <property type="match status" value="1"/>
</dbReference>
<evidence type="ECO:0000259" key="9">
    <source>
        <dbReference type="PROSITE" id="PS50929"/>
    </source>
</evidence>
<keyword evidence="4 10" id="KW-0067">ATP-binding</keyword>
<evidence type="ECO:0000256" key="1">
    <source>
        <dbReference type="ARBA" id="ARBA00004651"/>
    </source>
</evidence>
<dbReference type="InterPro" id="IPR017871">
    <property type="entry name" value="ABC_transporter-like_CS"/>
</dbReference>
<feature type="domain" description="ABC transporter" evidence="8">
    <location>
        <begin position="323"/>
        <end position="551"/>
    </location>
</feature>
<dbReference type="SUPFAM" id="SSF90123">
    <property type="entry name" value="ABC transporter transmembrane region"/>
    <property type="match status" value="1"/>
</dbReference>
<keyword evidence="2 7" id="KW-0812">Transmembrane</keyword>
<evidence type="ECO:0000256" key="6">
    <source>
        <dbReference type="ARBA" id="ARBA00023136"/>
    </source>
</evidence>
<accession>A0ABW4B9N8</accession>
<dbReference type="InterPro" id="IPR039421">
    <property type="entry name" value="Type_1_exporter"/>
</dbReference>
<evidence type="ECO:0000313" key="11">
    <source>
        <dbReference type="Proteomes" id="UP001597249"/>
    </source>
</evidence>
<protein>
    <submittedName>
        <fullName evidence="10">ABC transporter ATP-binding protein</fullName>
    </submittedName>
</protein>
<dbReference type="Pfam" id="PF00664">
    <property type="entry name" value="ABC_membrane"/>
    <property type="match status" value="1"/>
</dbReference>
<feature type="transmembrane region" description="Helical" evidence="7">
    <location>
        <begin position="44"/>
        <end position="61"/>
    </location>
</feature>
<dbReference type="PROSITE" id="PS00211">
    <property type="entry name" value="ABC_TRANSPORTER_1"/>
    <property type="match status" value="1"/>
</dbReference>
<dbReference type="PANTHER" id="PTHR24221:SF654">
    <property type="entry name" value="ATP-BINDING CASSETTE SUB-FAMILY B MEMBER 6"/>
    <property type="match status" value="1"/>
</dbReference>
<dbReference type="Pfam" id="PF00005">
    <property type="entry name" value="ABC_tran"/>
    <property type="match status" value="1"/>
</dbReference>
<feature type="transmembrane region" description="Helical" evidence="7">
    <location>
        <begin position="12"/>
        <end position="32"/>
    </location>
</feature>
<dbReference type="Gene3D" id="1.20.1560.10">
    <property type="entry name" value="ABC transporter type 1, transmembrane domain"/>
    <property type="match status" value="1"/>
</dbReference>
<name>A0ABW4B9N8_9LACO</name>
<proteinExistence type="predicted"/>
<dbReference type="Gene3D" id="3.40.50.300">
    <property type="entry name" value="P-loop containing nucleotide triphosphate hydrolases"/>
    <property type="match status" value="1"/>
</dbReference>
<dbReference type="CDD" id="cd03228">
    <property type="entry name" value="ABCC_MRP_Like"/>
    <property type="match status" value="1"/>
</dbReference>
<dbReference type="EMBL" id="JBHTMO010000024">
    <property type="protein sequence ID" value="MFD1393468.1"/>
    <property type="molecule type" value="Genomic_DNA"/>
</dbReference>
<dbReference type="InterPro" id="IPR036640">
    <property type="entry name" value="ABC1_TM_sf"/>
</dbReference>
<keyword evidence="3" id="KW-0547">Nucleotide-binding</keyword>
<dbReference type="InterPro" id="IPR003439">
    <property type="entry name" value="ABC_transporter-like_ATP-bd"/>
</dbReference>
<dbReference type="InterPro" id="IPR011527">
    <property type="entry name" value="ABC1_TM_dom"/>
</dbReference>
<dbReference type="Proteomes" id="UP001597249">
    <property type="component" value="Unassembled WGS sequence"/>
</dbReference>
<dbReference type="PROSITE" id="PS50929">
    <property type="entry name" value="ABC_TM1F"/>
    <property type="match status" value="1"/>
</dbReference>
<dbReference type="PROSITE" id="PS50893">
    <property type="entry name" value="ABC_TRANSPORTER_2"/>
    <property type="match status" value="1"/>
</dbReference>
<feature type="transmembrane region" description="Helical" evidence="7">
    <location>
        <begin position="150"/>
        <end position="169"/>
    </location>
</feature>
<organism evidence="10 11">
    <name type="scientific">Lacticaseibacillus jixianensis</name>
    <dbReference type="NCBI Taxonomy" id="2486012"/>
    <lineage>
        <taxon>Bacteria</taxon>
        <taxon>Bacillati</taxon>
        <taxon>Bacillota</taxon>
        <taxon>Bacilli</taxon>
        <taxon>Lactobacillales</taxon>
        <taxon>Lactobacillaceae</taxon>
        <taxon>Lacticaseibacillus</taxon>
    </lineage>
</organism>
<feature type="domain" description="ABC transmembrane type-1" evidence="9">
    <location>
        <begin position="13"/>
        <end position="294"/>
    </location>
</feature>
<dbReference type="RefSeq" id="WP_125584705.1">
    <property type="nucleotide sequence ID" value="NZ_JBHTMO010000024.1"/>
</dbReference>
<sequence>MFHYFARHPWRVALAISLSVAAAAVLVAYSYVLQLITDIATGRVNLTFTLAVPLILGYLVIQAVTDSASEYVNEALPLRLGDELRRDLFHHDLTLRPNVFGKQAVGNYVTQLTKQVDIVTSSYFHVILRAFYLLMLLIFAAAGTLLIDPVITLAVVLLSVPALVFPFLVKKALEHAKDDVVAAIERYTSRVTDALSGFTTIAHALAQPPFFRLHQTASADVRRTSTHEQQVQKITSGMADFLGDVMYLGTWLVGAYFVRQGQITLGQLVAFSQLASFFNWPMAQLTAMLAEFYGARKVASQLAAMTQEAAPTAAQAAPATLPMTSPLISAHQASYQDVLQDIDLALEPNRKYLLVGASGSGKTTLMRLLLGELNPTAGQVTLSNQPAAQLAPAAVFGLIGELEQQADIFSGTVRDNVTLFSTDYADGQVEAALRQAGMSDWLAAHDLDTVVDRTSPLLSGGEKQRVALARLLLRRYQFMVLDEMTTGLDPKIADRLQADIFAMKQGFVMITHQYNAATFKKADRIFVMQDGHIVAAGTQRDPAVASALDQLALN</sequence>
<evidence type="ECO:0000256" key="2">
    <source>
        <dbReference type="ARBA" id="ARBA00022692"/>
    </source>
</evidence>
<comment type="subcellular location">
    <subcellularLocation>
        <location evidence="1">Cell membrane</location>
        <topology evidence="1">Multi-pass membrane protein</topology>
    </subcellularLocation>
</comment>
<keyword evidence="5 7" id="KW-1133">Transmembrane helix</keyword>
<dbReference type="InterPro" id="IPR003593">
    <property type="entry name" value="AAA+_ATPase"/>
</dbReference>
<reference evidence="11" key="1">
    <citation type="journal article" date="2019" name="Int. J. Syst. Evol. Microbiol.">
        <title>The Global Catalogue of Microorganisms (GCM) 10K type strain sequencing project: providing services to taxonomists for standard genome sequencing and annotation.</title>
        <authorList>
            <consortium name="The Broad Institute Genomics Platform"/>
            <consortium name="The Broad Institute Genome Sequencing Center for Infectious Disease"/>
            <person name="Wu L."/>
            <person name="Ma J."/>
        </authorList>
    </citation>
    <scope>NUCLEOTIDE SEQUENCE [LARGE SCALE GENOMIC DNA]</scope>
    <source>
        <strain evidence="11">CCM 8911</strain>
    </source>
</reference>
<gene>
    <name evidence="10" type="ORF">ACFQ3L_07780</name>
</gene>
<dbReference type="GO" id="GO:0005524">
    <property type="term" value="F:ATP binding"/>
    <property type="evidence" value="ECO:0007669"/>
    <property type="project" value="UniProtKB-KW"/>
</dbReference>
<dbReference type="InterPro" id="IPR027417">
    <property type="entry name" value="P-loop_NTPase"/>
</dbReference>
<dbReference type="SMART" id="SM00382">
    <property type="entry name" value="AAA"/>
    <property type="match status" value="1"/>
</dbReference>
<evidence type="ECO:0000256" key="5">
    <source>
        <dbReference type="ARBA" id="ARBA00022989"/>
    </source>
</evidence>
<evidence type="ECO:0000256" key="7">
    <source>
        <dbReference type="SAM" id="Phobius"/>
    </source>
</evidence>
<evidence type="ECO:0000313" key="10">
    <source>
        <dbReference type="EMBL" id="MFD1393468.1"/>
    </source>
</evidence>
<dbReference type="PANTHER" id="PTHR24221">
    <property type="entry name" value="ATP-BINDING CASSETTE SUB-FAMILY B"/>
    <property type="match status" value="1"/>
</dbReference>
<feature type="transmembrane region" description="Helical" evidence="7">
    <location>
        <begin position="123"/>
        <end position="144"/>
    </location>
</feature>
<keyword evidence="11" id="KW-1185">Reference proteome</keyword>
<evidence type="ECO:0000256" key="3">
    <source>
        <dbReference type="ARBA" id="ARBA00022741"/>
    </source>
</evidence>
<comment type="caution">
    <text evidence="10">The sequence shown here is derived from an EMBL/GenBank/DDBJ whole genome shotgun (WGS) entry which is preliminary data.</text>
</comment>
<keyword evidence="6 7" id="KW-0472">Membrane</keyword>